<dbReference type="AlphaFoldDB" id="A0A6P6SYG5"/>
<dbReference type="SUPFAM" id="SSF51735">
    <property type="entry name" value="NAD(P)-binding Rossmann-fold domains"/>
    <property type="match status" value="1"/>
</dbReference>
<evidence type="ECO:0000313" key="3">
    <source>
        <dbReference type="RefSeq" id="XP_027070857.2"/>
    </source>
</evidence>
<evidence type="ECO:0000313" key="2">
    <source>
        <dbReference type="Proteomes" id="UP001652660"/>
    </source>
</evidence>
<organism evidence="2 3">
    <name type="scientific">Coffea arabica</name>
    <name type="common">Arabian coffee</name>
    <dbReference type="NCBI Taxonomy" id="13443"/>
    <lineage>
        <taxon>Eukaryota</taxon>
        <taxon>Viridiplantae</taxon>
        <taxon>Streptophyta</taxon>
        <taxon>Embryophyta</taxon>
        <taxon>Tracheophyta</taxon>
        <taxon>Spermatophyta</taxon>
        <taxon>Magnoliopsida</taxon>
        <taxon>eudicotyledons</taxon>
        <taxon>Gunneridae</taxon>
        <taxon>Pentapetalae</taxon>
        <taxon>asterids</taxon>
        <taxon>lamiids</taxon>
        <taxon>Gentianales</taxon>
        <taxon>Rubiaceae</taxon>
        <taxon>Ixoroideae</taxon>
        <taxon>Gardenieae complex</taxon>
        <taxon>Bertiereae - Coffeeae clade</taxon>
        <taxon>Coffeeae</taxon>
        <taxon>Coffea</taxon>
    </lineage>
</organism>
<dbReference type="Gene3D" id="3.40.50.720">
    <property type="entry name" value="NAD(P)-binding Rossmann-like Domain"/>
    <property type="match status" value="1"/>
</dbReference>
<dbReference type="RefSeq" id="XP_027070857.2">
    <property type="nucleotide sequence ID" value="XM_027215056.2"/>
</dbReference>
<sequence>MAINDSNNKIVGVPVKCVAVIFGVTGLVGKELARRLLSSSSKRQWKVYGIARAPQIKETLHNPNYHFVSCDLLNPSETRQKLSPLDDVTHIFWVTWASQFPIDSPECCEENEAMMSNALNAILPRAKALKHVSLQTGTKHYISLQEQPNAKEVSYFDEQCPRVGTGHNFYYVLEDLLQERLGGKIPWSIHRPGFIMGCSHRSLYNLVGSLCVYGTICKKLNLPFLFGGTRECWEEMSIDASDARLVAEQHVWAATNEAVQSPRGQAFNAINGSGFTWKEIWPAIGTKFGLSMESLAGSDAMFDQDFMFSSAMAQKGGLWKEIVVQEGLVQTEMEELANWGFLDVLFRFPRKMLGTRYKVDGLGFTVRFQALDSILYWIDVMRQEKLIP</sequence>
<feature type="domain" description="PRISE-like Rossmann-fold" evidence="1">
    <location>
        <begin position="76"/>
        <end position="388"/>
    </location>
</feature>
<accession>A0A6P6SYG5</accession>
<dbReference type="GO" id="GO:0016627">
    <property type="term" value="F:oxidoreductase activity, acting on the CH-CH group of donors"/>
    <property type="evidence" value="ECO:0007669"/>
    <property type="project" value="UniProtKB-ARBA"/>
</dbReference>
<dbReference type="CDD" id="cd08948">
    <property type="entry name" value="5beta-POR_like_SDR_a"/>
    <property type="match status" value="1"/>
</dbReference>
<dbReference type="Pfam" id="PF22917">
    <property type="entry name" value="PRISE"/>
    <property type="match status" value="1"/>
</dbReference>
<name>A0A6P6SYG5_COFAR</name>
<dbReference type="InterPro" id="IPR055222">
    <property type="entry name" value="PRISE-like_Rossmann-fold"/>
</dbReference>
<keyword evidence="2" id="KW-1185">Reference proteome</keyword>
<dbReference type="PANTHER" id="PTHR32487:SF12">
    <property type="entry name" value="3-OXO-DELTA(4,5)-STEROID 5-BETA-REDUCTASE"/>
    <property type="match status" value="1"/>
</dbReference>
<gene>
    <name evidence="3" type="primary">LOC113695875</name>
</gene>
<dbReference type="Proteomes" id="UP001652660">
    <property type="component" value="Chromosome 1e"/>
</dbReference>
<proteinExistence type="predicted"/>
<evidence type="ECO:0000259" key="1">
    <source>
        <dbReference type="Pfam" id="PF22917"/>
    </source>
</evidence>
<dbReference type="InterPro" id="IPR036291">
    <property type="entry name" value="NAD(P)-bd_dom_sf"/>
</dbReference>
<dbReference type="GeneID" id="113695875"/>
<reference evidence="2" key="1">
    <citation type="journal article" date="2025" name="Foods">
        <title>Unveiling the Microbial Signatures of Arabica Coffee Cherries: Insights into Ripeness Specific Diversity, Functional Traits, and Implications for Quality and Safety.</title>
        <authorList>
            <consortium name="RefSeq"/>
            <person name="Tenea G.N."/>
            <person name="Cifuentes V."/>
            <person name="Reyes P."/>
            <person name="Cevallos-Vallejos M."/>
        </authorList>
    </citation>
    <scope>NUCLEOTIDE SEQUENCE [LARGE SCALE GENOMIC DNA]</scope>
</reference>
<dbReference type="OrthoDB" id="1731983at2759"/>
<protein>
    <submittedName>
        <fullName evidence="3">(S)-8-oxocitronellyl enol synthase CYC2-like</fullName>
    </submittedName>
</protein>
<dbReference type="PANTHER" id="PTHR32487">
    <property type="entry name" value="3-OXO-DELTA(4,5)-STEROID 5-BETA-REDUCTASE"/>
    <property type="match status" value="1"/>
</dbReference>
<dbReference type="GO" id="GO:0006629">
    <property type="term" value="P:lipid metabolic process"/>
    <property type="evidence" value="ECO:0007669"/>
    <property type="project" value="UniProtKB-ARBA"/>
</dbReference>
<reference evidence="3" key="2">
    <citation type="submission" date="2025-08" db="UniProtKB">
        <authorList>
            <consortium name="RefSeq"/>
        </authorList>
    </citation>
    <scope>IDENTIFICATION</scope>
    <source>
        <tissue evidence="3">Leaves</tissue>
    </source>
</reference>